<dbReference type="Proteomes" id="UP000704712">
    <property type="component" value="Unassembled WGS sequence"/>
</dbReference>
<reference evidence="1" key="1">
    <citation type="submission" date="2020-03" db="EMBL/GenBank/DDBJ databases">
        <title>Hybrid Assembly of Korean Phytophthora infestans isolates.</title>
        <authorList>
            <person name="Prokchorchik M."/>
            <person name="Lee Y."/>
            <person name="Seo J."/>
            <person name="Cho J.-H."/>
            <person name="Park Y.-E."/>
            <person name="Jang D.-C."/>
            <person name="Im J.-S."/>
            <person name="Choi J.-G."/>
            <person name="Park H.-J."/>
            <person name="Lee G.-B."/>
            <person name="Lee Y.-G."/>
            <person name="Hong S.-Y."/>
            <person name="Cho K."/>
            <person name="Sohn K.H."/>
        </authorList>
    </citation>
    <scope>NUCLEOTIDE SEQUENCE</scope>
    <source>
        <strain evidence="1">KR_2_A2</strain>
    </source>
</reference>
<name>A0A8S9TQ54_PHYIN</name>
<dbReference type="SUPFAM" id="SSF52335">
    <property type="entry name" value="Methylglyoxal synthase-like"/>
    <property type="match status" value="1"/>
</dbReference>
<sequence length="75" mass="8331">MASTDEYLVTQGVKAIIAFGPEEWPTEHDRLHLANTIELGISMPEGTNHQEPTSCYKIRRAAVDFGVALMNNIKC</sequence>
<accession>A0A8S9TQ54</accession>
<dbReference type="AlphaFoldDB" id="A0A8S9TQ54"/>
<organism evidence="1 2">
    <name type="scientific">Phytophthora infestans</name>
    <name type="common">Potato late blight agent</name>
    <name type="synonym">Botrytis infestans</name>
    <dbReference type="NCBI Taxonomy" id="4787"/>
    <lineage>
        <taxon>Eukaryota</taxon>
        <taxon>Sar</taxon>
        <taxon>Stramenopiles</taxon>
        <taxon>Oomycota</taxon>
        <taxon>Peronosporomycetes</taxon>
        <taxon>Peronosporales</taxon>
        <taxon>Peronosporaceae</taxon>
        <taxon>Phytophthora</taxon>
    </lineage>
</organism>
<evidence type="ECO:0000313" key="1">
    <source>
        <dbReference type="EMBL" id="KAF4131016.1"/>
    </source>
</evidence>
<comment type="caution">
    <text evidence="1">The sequence shown here is derived from an EMBL/GenBank/DDBJ whole genome shotgun (WGS) entry which is preliminary data.</text>
</comment>
<gene>
    <name evidence="1" type="ORF">GN958_ATG19791</name>
</gene>
<dbReference type="Gene3D" id="3.40.50.1380">
    <property type="entry name" value="Methylglyoxal synthase-like domain"/>
    <property type="match status" value="1"/>
</dbReference>
<dbReference type="EMBL" id="JAACNO010002757">
    <property type="protein sequence ID" value="KAF4131016.1"/>
    <property type="molecule type" value="Genomic_DNA"/>
</dbReference>
<evidence type="ECO:0000313" key="2">
    <source>
        <dbReference type="Proteomes" id="UP000704712"/>
    </source>
</evidence>
<protein>
    <submittedName>
        <fullName evidence="1">Uncharacterized protein</fullName>
    </submittedName>
</protein>
<dbReference type="InterPro" id="IPR036914">
    <property type="entry name" value="MGS-like_dom_sf"/>
</dbReference>
<proteinExistence type="predicted"/>